<dbReference type="Gene3D" id="3.30.1490.10">
    <property type="match status" value="1"/>
</dbReference>
<dbReference type="EMBL" id="MHQM01000034">
    <property type="protein sequence ID" value="OHA02973.1"/>
    <property type="molecule type" value="Genomic_DNA"/>
</dbReference>
<name>A0A1G2KUD4_9BACT</name>
<dbReference type="Pfam" id="PF00410">
    <property type="entry name" value="Ribosomal_S8"/>
    <property type="match status" value="1"/>
</dbReference>
<dbReference type="PANTHER" id="PTHR11758">
    <property type="entry name" value="40S RIBOSOMAL PROTEIN S15A"/>
    <property type="match status" value="1"/>
</dbReference>
<comment type="caution">
    <text evidence="7">The sequence shown here is derived from an EMBL/GenBank/DDBJ whole genome shotgun (WGS) entry which is preliminary data.</text>
</comment>
<dbReference type="GO" id="GO:0005840">
    <property type="term" value="C:ribosome"/>
    <property type="evidence" value="ECO:0007669"/>
    <property type="project" value="UniProtKB-KW"/>
</dbReference>
<sequence length="127" mass="14121">MDPISDMFIRIKNAQNAGHKTAQLPYSRMKHEIARALERTGFVGHAERKGKRVKKYLDVDLIGDKEKPGFTGVKLLSTPGRRVYVSYKDVRSAAHGGVVLLTTSKGIMSGEEARREKVGGQLLAEIW</sequence>
<evidence type="ECO:0000256" key="2">
    <source>
        <dbReference type="ARBA" id="ARBA00022980"/>
    </source>
</evidence>
<dbReference type="GO" id="GO:0005737">
    <property type="term" value="C:cytoplasm"/>
    <property type="evidence" value="ECO:0007669"/>
    <property type="project" value="UniProtKB-ARBA"/>
</dbReference>
<evidence type="ECO:0000256" key="3">
    <source>
        <dbReference type="ARBA" id="ARBA00023274"/>
    </source>
</evidence>
<dbReference type="Proteomes" id="UP000178510">
    <property type="component" value="Unassembled WGS sequence"/>
</dbReference>
<gene>
    <name evidence="7" type="ORF">A3J58_02010</name>
</gene>
<keyword evidence="3 6" id="KW-0687">Ribonucleoprotein</keyword>
<proteinExistence type="inferred from homology"/>
<keyword evidence="2 6" id="KW-0689">Ribosomal protein</keyword>
<dbReference type="SUPFAM" id="SSF56047">
    <property type="entry name" value="Ribosomal protein S8"/>
    <property type="match status" value="1"/>
</dbReference>
<dbReference type="AlphaFoldDB" id="A0A1G2KUD4"/>
<evidence type="ECO:0000256" key="6">
    <source>
        <dbReference type="RuleBase" id="RU003660"/>
    </source>
</evidence>
<accession>A0A1G2KUD4</accession>
<dbReference type="InterPro" id="IPR000630">
    <property type="entry name" value="Ribosomal_uS8"/>
</dbReference>
<dbReference type="GO" id="GO:0003735">
    <property type="term" value="F:structural constituent of ribosome"/>
    <property type="evidence" value="ECO:0007669"/>
    <property type="project" value="InterPro"/>
</dbReference>
<evidence type="ECO:0000256" key="4">
    <source>
        <dbReference type="ARBA" id="ARBA00035258"/>
    </source>
</evidence>
<dbReference type="GO" id="GO:1990904">
    <property type="term" value="C:ribonucleoprotein complex"/>
    <property type="evidence" value="ECO:0007669"/>
    <property type="project" value="UniProtKB-KW"/>
</dbReference>
<dbReference type="GO" id="GO:0006412">
    <property type="term" value="P:translation"/>
    <property type="evidence" value="ECO:0007669"/>
    <property type="project" value="InterPro"/>
</dbReference>
<comment type="similarity">
    <text evidence="1 6">Belongs to the universal ribosomal protein uS8 family.</text>
</comment>
<evidence type="ECO:0000256" key="1">
    <source>
        <dbReference type="ARBA" id="ARBA00006471"/>
    </source>
</evidence>
<evidence type="ECO:0000313" key="7">
    <source>
        <dbReference type="EMBL" id="OHA02973.1"/>
    </source>
</evidence>
<evidence type="ECO:0000313" key="8">
    <source>
        <dbReference type="Proteomes" id="UP000178510"/>
    </source>
</evidence>
<dbReference type="FunFam" id="3.30.1490.10:FF:000001">
    <property type="entry name" value="30S ribosomal protein S8"/>
    <property type="match status" value="1"/>
</dbReference>
<dbReference type="Gene3D" id="3.30.1370.30">
    <property type="match status" value="1"/>
</dbReference>
<organism evidence="7 8">
    <name type="scientific">Candidatus Sungbacteria bacterium RIFCSPHIGHO2_02_FULL_52_23</name>
    <dbReference type="NCBI Taxonomy" id="1802274"/>
    <lineage>
        <taxon>Bacteria</taxon>
        <taxon>Candidatus Sungiibacteriota</taxon>
    </lineage>
</organism>
<dbReference type="InterPro" id="IPR035987">
    <property type="entry name" value="Ribosomal_uS8_sf"/>
</dbReference>
<evidence type="ECO:0000256" key="5">
    <source>
        <dbReference type="ARBA" id="ARBA00035525"/>
    </source>
</evidence>
<dbReference type="STRING" id="1802274.A3J58_02010"/>
<reference evidence="7 8" key="1">
    <citation type="journal article" date="2016" name="Nat. Commun.">
        <title>Thousands of microbial genomes shed light on interconnected biogeochemical processes in an aquifer system.</title>
        <authorList>
            <person name="Anantharaman K."/>
            <person name="Brown C.T."/>
            <person name="Hug L.A."/>
            <person name="Sharon I."/>
            <person name="Castelle C.J."/>
            <person name="Probst A.J."/>
            <person name="Thomas B.C."/>
            <person name="Singh A."/>
            <person name="Wilkins M.J."/>
            <person name="Karaoz U."/>
            <person name="Brodie E.L."/>
            <person name="Williams K.H."/>
            <person name="Hubbard S.S."/>
            <person name="Banfield J.F."/>
        </authorList>
    </citation>
    <scope>NUCLEOTIDE SEQUENCE [LARGE SCALE GENOMIC DNA]</scope>
</reference>
<dbReference type="InterPro" id="IPR047863">
    <property type="entry name" value="Ribosomal_uS8_CS"/>
</dbReference>
<protein>
    <recommendedName>
        <fullName evidence="4">Small ribosomal subunit protein uS8</fullName>
    </recommendedName>
    <alternativeName>
        <fullName evidence="5">30S ribosomal protein S8</fullName>
    </alternativeName>
</protein>
<dbReference type="PROSITE" id="PS00053">
    <property type="entry name" value="RIBOSOMAL_S8"/>
    <property type="match status" value="1"/>
</dbReference>